<keyword evidence="2" id="KW-0547">Nucleotide-binding</keyword>
<accession>A0A6I4I757</accession>
<keyword evidence="3 5" id="KW-0067">ATP-binding</keyword>
<feature type="domain" description="ABC transporter" evidence="4">
    <location>
        <begin position="2"/>
        <end position="216"/>
    </location>
</feature>
<keyword evidence="6" id="KW-1185">Reference proteome</keyword>
<dbReference type="Gene3D" id="3.40.50.300">
    <property type="entry name" value="P-loop containing nucleotide triphosphate hydrolases"/>
    <property type="match status" value="1"/>
</dbReference>
<evidence type="ECO:0000313" key="5">
    <source>
        <dbReference type="EMBL" id="MVN91055.1"/>
    </source>
</evidence>
<organism evidence="5 6">
    <name type="scientific">Mucilaginibacter aquatilis</name>
    <dbReference type="NCBI Taxonomy" id="1517760"/>
    <lineage>
        <taxon>Bacteria</taxon>
        <taxon>Pseudomonadati</taxon>
        <taxon>Bacteroidota</taxon>
        <taxon>Sphingobacteriia</taxon>
        <taxon>Sphingobacteriales</taxon>
        <taxon>Sphingobacteriaceae</taxon>
        <taxon>Mucilaginibacter</taxon>
    </lineage>
</organism>
<comment type="caution">
    <text evidence="5">The sequence shown here is derived from an EMBL/GenBank/DDBJ whole genome shotgun (WGS) entry which is preliminary data.</text>
</comment>
<dbReference type="GO" id="GO:0005524">
    <property type="term" value="F:ATP binding"/>
    <property type="evidence" value="ECO:0007669"/>
    <property type="project" value="UniProtKB-KW"/>
</dbReference>
<evidence type="ECO:0000313" key="6">
    <source>
        <dbReference type="Proteomes" id="UP000434850"/>
    </source>
</evidence>
<dbReference type="InterPro" id="IPR027417">
    <property type="entry name" value="P-loop_NTPase"/>
</dbReference>
<dbReference type="Pfam" id="PF00005">
    <property type="entry name" value="ABC_tran"/>
    <property type="match status" value="1"/>
</dbReference>
<proteinExistence type="predicted"/>
<dbReference type="InterPro" id="IPR003439">
    <property type="entry name" value="ABC_transporter-like_ATP-bd"/>
</dbReference>
<dbReference type="OrthoDB" id="9785229at2"/>
<name>A0A6I4I757_9SPHI</name>
<keyword evidence="1" id="KW-0813">Transport</keyword>
<dbReference type="InterPro" id="IPR003593">
    <property type="entry name" value="AAA+_ATPase"/>
</dbReference>
<evidence type="ECO:0000256" key="1">
    <source>
        <dbReference type="ARBA" id="ARBA00022448"/>
    </source>
</evidence>
<evidence type="ECO:0000256" key="3">
    <source>
        <dbReference type="ARBA" id="ARBA00022840"/>
    </source>
</evidence>
<dbReference type="InterPro" id="IPR050153">
    <property type="entry name" value="Metal_Ion_Import_ABC"/>
</dbReference>
<dbReference type="EMBL" id="WQLA01000003">
    <property type="protein sequence ID" value="MVN91055.1"/>
    <property type="molecule type" value="Genomic_DNA"/>
</dbReference>
<evidence type="ECO:0000256" key="2">
    <source>
        <dbReference type="ARBA" id="ARBA00022741"/>
    </source>
</evidence>
<dbReference type="Proteomes" id="UP000434850">
    <property type="component" value="Unassembled WGS sequence"/>
</dbReference>
<dbReference type="PROSITE" id="PS50893">
    <property type="entry name" value="ABC_TRANSPORTER_2"/>
    <property type="match status" value="1"/>
</dbReference>
<dbReference type="SMART" id="SM00382">
    <property type="entry name" value="AAA"/>
    <property type="match status" value="1"/>
</dbReference>
<protein>
    <submittedName>
        <fullName evidence="5">ATP-binding cassette domain-containing protein</fullName>
    </submittedName>
</protein>
<dbReference type="GO" id="GO:0016887">
    <property type="term" value="F:ATP hydrolysis activity"/>
    <property type="evidence" value="ECO:0007669"/>
    <property type="project" value="InterPro"/>
</dbReference>
<evidence type="ECO:0000259" key="4">
    <source>
        <dbReference type="PROSITE" id="PS50893"/>
    </source>
</evidence>
<gene>
    <name evidence="5" type="ORF">GO816_07965</name>
</gene>
<dbReference type="AlphaFoldDB" id="A0A6I4I757"/>
<sequence length="216" mass="24408">MLKVDSVLLEFDNRKILQDIYIDCRPGEVTGLLGRNGCGKSSLLRIIFGVLKPAYKYINIDGNYINNGYSSGKIAYLPQHNYLPKHIKISELAKSLISNEDWDEFTAYDTFQEISNKKPGELSGGQLRKLETLIILYSKADYILLDEPFTHISPIQAEEIKAIIKKRSAFKGIIITDHQYRNILKVSDKIVLLSNGTTKVITSNDELVTYGYLSSL</sequence>
<dbReference type="SUPFAM" id="SSF52540">
    <property type="entry name" value="P-loop containing nucleoside triphosphate hydrolases"/>
    <property type="match status" value="1"/>
</dbReference>
<reference evidence="5 6" key="1">
    <citation type="submission" date="2019-12" db="EMBL/GenBank/DDBJ databases">
        <title>Mucilaginibacter sp. HME9299 genome sequencing and assembly.</title>
        <authorList>
            <person name="Kang H."/>
            <person name="Kim H."/>
            <person name="Joh K."/>
        </authorList>
    </citation>
    <scope>NUCLEOTIDE SEQUENCE [LARGE SCALE GENOMIC DNA]</scope>
    <source>
        <strain evidence="5 6">HME9299</strain>
    </source>
</reference>
<dbReference type="PANTHER" id="PTHR42734">
    <property type="entry name" value="METAL TRANSPORT SYSTEM ATP-BINDING PROTEIN TM_0124-RELATED"/>
    <property type="match status" value="1"/>
</dbReference>
<dbReference type="RefSeq" id="WP_157540943.1">
    <property type="nucleotide sequence ID" value="NZ_WQLA01000003.1"/>
</dbReference>